<keyword evidence="5" id="KW-0009">Actin-binding</keyword>
<dbReference type="InterPro" id="IPR019775">
    <property type="entry name" value="WD40_repeat_CS"/>
</dbReference>
<gene>
    <name evidence="10" type="ORF">ASTO00021_LOCUS17968</name>
</gene>
<evidence type="ECO:0000256" key="2">
    <source>
        <dbReference type="ARBA" id="ARBA00022574"/>
    </source>
</evidence>
<evidence type="ECO:0000256" key="4">
    <source>
        <dbReference type="ARBA" id="ARBA00023054"/>
    </source>
</evidence>
<keyword evidence="2 6" id="KW-0853">WD repeat</keyword>
<evidence type="ECO:0000256" key="1">
    <source>
        <dbReference type="ARBA" id="ARBA00009482"/>
    </source>
</evidence>
<dbReference type="GO" id="GO:0007015">
    <property type="term" value="P:actin filament organization"/>
    <property type="evidence" value="ECO:0007669"/>
    <property type="project" value="TreeGrafter"/>
</dbReference>
<dbReference type="InterPro" id="IPR001680">
    <property type="entry name" value="WD40_rpt"/>
</dbReference>
<evidence type="ECO:0000313" key="10">
    <source>
        <dbReference type="EMBL" id="CAE0448004.1"/>
    </source>
</evidence>
<keyword evidence="3 7" id="KW-0677">Repeat</keyword>
<dbReference type="InterPro" id="IPR015943">
    <property type="entry name" value="WD40/YVTN_repeat-like_dom_sf"/>
</dbReference>
<feature type="domain" description="DUF1899" evidence="9">
    <location>
        <begin position="3"/>
        <end position="65"/>
    </location>
</feature>
<dbReference type="SMART" id="SM01167">
    <property type="entry name" value="DUF1900"/>
    <property type="match status" value="1"/>
</dbReference>
<sequence>MSRFVRASKVRHVYAQQPKKEFCYTGFRLSTATGDHNYIKANTVYMAIPVAQGGSLAVFEMDREDMRLGPGVLPVLDGHRGPVLDFDFNPFHTNLIASGGDDCVAKVWGIPAGGLVKSISESLADLEGHQKKITTVLHNPVADYVLATASQDKTVKIWDLDAQEEKCTIEHDGTLFGLSWSLDGEILASTSKDKYLRLIDPRSGEVTSKVEGHEGTRTMKVEFCPQAGGGSIDAFCTTGFTRQSKRQFKLWDSRNMNSPIVQQNIDQSAGAILPFYDEGTHLLYLAGKGDSNIRYYELVPEDPWQFYVSEFKGGTPARGWCRVPARANDTTKCEVTRILKLDGNQIVPLSFLCPRKSNLFQADLYPDAYAGKSTIGAEEFFSGKKGKVHRISMNPKDRAAGGAKPADEASNSGAITKKKTASQLNKEVKDKDSEIARLQALLKENNIKY</sequence>
<feature type="region of interest" description="Disordered" evidence="8">
    <location>
        <begin position="395"/>
        <end position="431"/>
    </location>
</feature>
<dbReference type="GO" id="GO:0051015">
    <property type="term" value="F:actin filament binding"/>
    <property type="evidence" value="ECO:0007669"/>
    <property type="project" value="TreeGrafter"/>
</dbReference>
<dbReference type="PROSITE" id="PS50082">
    <property type="entry name" value="WD_REPEATS_2"/>
    <property type="match status" value="3"/>
</dbReference>
<dbReference type="Gene3D" id="2.130.10.10">
    <property type="entry name" value="YVTN repeat-like/Quinoprotein amine dehydrogenase"/>
    <property type="match status" value="1"/>
</dbReference>
<evidence type="ECO:0000256" key="7">
    <source>
        <dbReference type="RuleBase" id="RU280818"/>
    </source>
</evidence>
<proteinExistence type="inferred from homology"/>
<evidence type="ECO:0000256" key="5">
    <source>
        <dbReference type="ARBA" id="ARBA00023203"/>
    </source>
</evidence>
<dbReference type="SMART" id="SM00320">
    <property type="entry name" value="WD40"/>
    <property type="match status" value="3"/>
</dbReference>
<dbReference type="AlphaFoldDB" id="A0A7S3PR79"/>
<dbReference type="PROSITE" id="PS50294">
    <property type="entry name" value="WD_REPEATS_REGION"/>
    <property type="match status" value="2"/>
</dbReference>
<evidence type="ECO:0000256" key="8">
    <source>
        <dbReference type="SAM" id="MobiDB-lite"/>
    </source>
</evidence>
<dbReference type="EMBL" id="HBIN01023332">
    <property type="protein sequence ID" value="CAE0448004.1"/>
    <property type="molecule type" value="Transcribed_RNA"/>
</dbReference>
<dbReference type="FunFam" id="2.130.10.10:FF:000502">
    <property type="entry name" value="Coronin"/>
    <property type="match status" value="1"/>
</dbReference>
<accession>A0A7S3PR79</accession>
<feature type="repeat" description="WD" evidence="6">
    <location>
        <begin position="76"/>
        <end position="118"/>
    </location>
</feature>
<feature type="repeat" description="WD" evidence="6">
    <location>
        <begin position="126"/>
        <end position="168"/>
    </location>
</feature>
<dbReference type="InterPro" id="IPR015505">
    <property type="entry name" value="Coronin"/>
</dbReference>
<dbReference type="Pfam" id="PF08953">
    <property type="entry name" value="DUF1899"/>
    <property type="match status" value="1"/>
</dbReference>
<feature type="repeat" description="WD" evidence="6">
    <location>
        <begin position="168"/>
        <end position="209"/>
    </location>
</feature>
<dbReference type="InterPro" id="IPR036322">
    <property type="entry name" value="WD40_repeat_dom_sf"/>
</dbReference>
<dbReference type="SMART" id="SM01166">
    <property type="entry name" value="DUF1899"/>
    <property type="match status" value="1"/>
</dbReference>
<name>A0A7S3PR79_9STRA</name>
<dbReference type="PANTHER" id="PTHR10856:SF0">
    <property type="entry name" value="CORONIN"/>
    <property type="match status" value="1"/>
</dbReference>
<evidence type="ECO:0000256" key="3">
    <source>
        <dbReference type="ARBA" id="ARBA00022737"/>
    </source>
</evidence>
<evidence type="ECO:0000256" key="6">
    <source>
        <dbReference type="PROSITE-ProRule" id="PRU00221"/>
    </source>
</evidence>
<keyword evidence="4" id="KW-0175">Coiled coil</keyword>
<organism evidence="10">
    <name type="scientific">Aplanochytrium stocchinoi</name>
    <dbReference type="NCBI Taxonomy" id="215587"/>
    <lineage>
        <taxon>Eukaryota</taxon>
        <taxon>Sar</taxon>
        <taxon>Stramenopiles</taxon>
        <taxon>Bigyra</taxon>
        <taxon>Labyrinthulomycetes</taxon>
        <taxon>Thraustochytrida</taxon>
        <taxon>Thraustochytriidae</taxon>
        <taxon>Aplanochytrium</taxon>
    </lineage>
</organism>
<dbReference type="PANTHER" id="PTHR10856">
    <property type="entry name" value="CORONIN"/>
    <property type="match status" value="1"/>
</dbReference>
<dbReference type="SUPFAM" id="SSF50978">
    <property type="entry name" value="WD40 repeat-like"/>
    <property type="match status" value="1"/>
</dbReference>
<dbReference type="PROSITE" id="PS00678">
    <property type="entry name" value="WD_REPEATS_1"/>
    <property type="match status" value="1"/>
</dbReference>
<comment type="similarity">
    <text evidence="1 7">Belongs to the WD repeat coronin family.</text>
</comment>
<dbReference type="Pfam" id="PF16300">
    <property type="entry name" value="WD40_4"/>
    <property type="match status" value="1"/>
</dbReference>
<evidence type="ECO:0000259" key="9">
    <source>
        <dbReference type="SMART" id="SM01166"/>
    </source>
</evidence>
<reference evidence="10" key="1">
    <citation type="submission" date="2021-01" db="EMBL/GenBank/DDBJ databases">
        <authorList>
            <person name="Corre E."/>
            <person name="Pelletier E."/>
            <person name="Niang G."/>
            <person name="Scheremetjew M."/>
            <person name="Finn R."/>
            <person name="Kale V."/>
            <person name="Holt S."/>
            <person name="Cochrane G."/>
            <person name="Meng A."/>
            <person name="Brown T."/>
            <person name="Cohen L."/>
        </authorList>
    </citation>
    <scope>NUCLEOTIDE SEQUENCE</scope>
    <source>
        <strain evidence="10">GSBS06</strain>
    </source>
</reference>
<protein>
    <recommendedName>
        <fullName evidence="7">Coronin</fullName>
    </recommendedName>
</protein>
<dbReference type="Pfam" id="PF00400">
    <property type="entry name" value="WD40"/>
    <property type="match status" value="3"/>
</dbReference>
<dbReference type="InterPro" id="IPR015048">
    <property type="entry name" value="DUF1899"/>
</dbReference>